<reference evidence="1" key="2">
    <citation type="submission" date="2022-07" db="EMBL/GenBank/DDBJ databases">
        <title>Prevotella copri.</title>
        <authorList>
            <person name="Yang C."/>
        </authorList>
    </citation>
    <scope>NUCLEOTIDE SEQUENCE</scope>
    <source>
        <strain evidence="1">HF1805</strain>
    </source>
</reference>
<comment type="caution">
    <text evidence="2">The sequence shown here is derived from an EMBL/GenBank/DDBJ whole genome shotgun (WGS) entry which is preliminary data.</text>
</comment>
<dbReference type="RefSeq" id="WP_117694884.1">
    <property type="nucleotide sequence ID" value="NZ_JANDWU010000008.1"/>
</dbReference>
<dbReference type="EMBL" id="JANDWU010000008">
    <property type="protein sequence ID" value="MCP9549061.1"/>
    <property type="molecule type" value="Genomic_DNA"/>
</dbReference>
<gene>
    <name evidence="2" type="ORF">DXC61_10635</name>
    <name evidence="1" type="ORF">NNC68_06175</name>
</gene>
<protein>
    <recommendedName>
        <fullName evidence="4">Virulence protein</fullName>
    </recommendedName>
</protein>
<dbReference type="EMBL" id="QSSA01000023">
    <property type="protein sequence ID" value="RGL58593.1"/>
    <property type="molecule type" value="Genomic_DNA"/>
</dbReference>
<sequence length="123" mass="13850">MKRTVITVDGNGRLSIPSNLEDLWMSESELIDMLYITAPKLTAVIRAIYKEGMLSMSEVQRREELSKGIWQTLYGFPMVVAICFRLNSNGAAQLRDAIIKRLYGAKEKTNIVLQLYGGTNSFS</sequence>
<evidence type="ECO:0000313" key="3">
    <source>
        <dbReference type="Proteomes" id="UP000261187"/>
    </source>
</evidence>
<evidence type="ECO:0000313" key="2">
    <source>
        <dbReference type="EMBL" id="RGL58593.1"/>
    </source>
</evidence>
<dbReference type="AlphaFoldDB" id="A0A3E4SHQ2"/>
<dbReference type="PANTHER" id="PTHR35810:SF1">
    <property type="entry name" value="CYTOPLASMIC PROTEIN"/>
    <property type="match status" value="1"/>
</dbReference>
<evidence type="ECO:0008006" key="4">
    <source>
        <dbReference type="Google" id="ProtNLM"/>
    </source>
</evidence>
<organism evidence="2 3">
    <name type="scientific">Segatella copri</name>
    <dbReference type="NCBI Taxonomy" id="165179"/>
    <lineage>
        <taxon>Bacteria</taxon>
        <taxon>Pseudomonadati</taxon>
        <taxon>Bacteroidota</taxon>
        <taxon>Bacteroidia</taxon>
        <taxon>Bacteroidales</taxon>
        <taxon>Prevotellaceae</taxon>
        <taxon>Segatella</taxon>
    </lineage>
</organism>
<dbReference type="Proteomes" id="UP001205506">
    <property type="component" value="Unassembled WGS sequence"/>
</dbReference>
<reference evidence="2 3" key="1">
    <citation type="submission" date="2018-08" db="EMBL/GenBank/DDBJ databases">
        <title>A genome reference for cultivated species of the human gut microbiota.</title>
        <authorList>
            <person name="Zou Y."/>
            <person name="Xue W."/>
            <person name="Luo G."/>
        </authorList>
    </citation>
    <scope>NUCLEOTIDE SEQUENCE [LARGE SCALE GENOMIC DNA]</scope>
    <source>
        <strain evidence="2 3">TF06-40</strain>
    </source>
</reference>
<accession>A0A3E4SHQ2</accession>
<dbReference type="PANTHER" id="PTHR35810">
    <property type="entry name" value="CYTOPLASMIC PROTEIN-RELATED"/>
    <property type="match status" value="1"/>
</dbReference>
<name>A0A3E4SHQ2_9BACT</name>
<dbReference type="Proteomes" id="UP000261187">
    <property type="component" value="Unassembled WGS sequence"/>
</dbReference>
<evidence type="ECO:0000313" key="1">
    <source>
        <dbReference type="EMBL" id="MCP9549061.1"/>
    </source>
</evidence>
<proteinExistence type="predicted"/>